<feature type="compositionally biased region" description="Basic and acidic residues" evidence="1">
    <location>
        <begin position="106"/>
        <end position="115"/>
    </location>
</feature>
<feature type="region of interest" description="Disordered" evidence="1">
    <location>
        <begin position="106"/>
        <end position="152"/>
    </location>
</feature>
<dbReference type="PROSITE" id="PS51257">
    <property type="entry name" value="PROKAR_LIPOPROTEIN"/>
    <property type="match status" value="1"/>
</dbReference>
<protein>
    <recommendedName>
        <fullName evidence="3">Bacterial Ig domain-containing protein</fullName>
    </recommendedName>
</protein>
<dbReference type="AlphaFoldDB" id="A0A1V0U0G1"/>
<keyword evidence="2" id="KW-0732">Signal</keyword>
<evidence type="ECO:0000259" key="3">
    <source>
        <dbReference type="Pfam" id="PF17964"/>
    </source>
</evidence>
<proteinExistence type="predicted"/>
<dbReference type="EMBL" id="CP020569">
    <property type="protein sequence ID" value="ARF58705.1"/>
    <property type="molecule type" value="Genomic_DNA"/>
</dbReference>
<dbReference type="InterPro" id="IPR041280">
    <property type="entry name" value="Big_10"/>
</dbReference>
<keyword evidence="5" id="KW-1185">Reference proteome</keyword>
<evidence type="ECO:0000313" key="5">
    <source>
        <dbReference type="Proteomes" id="UP000192726"/>
    </source>
</evidence>
<reference evidence="4 5" key="1">
    <citation type="submission" date="2017-04" db="EMBL/GenBank/DDBJ databases">
        <title>Complete Genome Sequence of Streptomyces gilvosporeus F607, a Capable Producer of Natamycin.</title>
        <authorList>
            <person name="Zong G."/>
            <person name="Zhong C."/>
            <person name="Fu J."/>
            <person name="Qin R."/>
            <person name="Cao G."/>
        </authorList>
    </citation>
    <scope>NUCLEOTIDE SEQUENCE [LARGE SCALE GENOMIC DNA]</scope>
    <source>
        <strain evidence="4 5">F607</strain>
    </source>
</reference>
<dbReference type="Pfam" id="PF17964">
    <property type="entry name" value="Big_10"/>
    <property type="match status" value="1"/>
</dbReference>
<gene>
    <name evidence="4" type="ORF">B1H19_35000</name>
</gene>
<dbReference type="Gene3D" id="2.60.40.3780">
    <property type="match status" value="1"/>
</dbReference>
<feature type="compositionally biased region" description="Polar residues" evidence="1">
    <location>
        <begin position="140"/>
        <end position="152"/>
    </location>
</feature>
<evidence type="ECO:0000256" key="1">
    <source>
        <dbReference type="SAM" id="MobiDB-lite"/>
    </source>
</evidence>
<organism evidence="4 5">
    <name type="scientific">Streptomyces gilvosporeus</name>
    <dbReference type="NCBI Taxonomy" id="553510"/>
    <lineage>
        <taxon>Bacteria</taxon>
        <taxon>Bacillati</taxon>
        <taxon>Actinomycetota</taxon>
        <taxon>Actinomycetes</taxon>
        <taxon>Kitasatosporales</taxon>
        <taxon>Streptomycetaceae</taxon>
        <taxon>Streptomyces</taxon>
    </lineage>
</organism>
<feature type="signal peptide" evidence="2">
    <location>
        <begin position="1"/>
        <end position="18"/>
    </location>
</feature>
<sequence length="152" mass="15346">MRWGALALVSLLGTGALTGCGSAAASASERNAVQVGLGAADGTRTVQAGDRLQVTARGGVLTDVRVTDPHGHLLSDALDRGDTVWTSRARAAPATKYSVVAHTKDARGTAGEIKESVTTAADGRETGPANGPTAADPFASPQSKPTKPNVTE</sequence>
<evidence type="ECO:0000313" key="4">
    <source>
        <dbReference type="EMBL" id="ARF58705.1"/>
    </source>
</evidence>
<evidence type="ECO:0000256" key="2">
    <source>
        <dbReference type="SAM" id="SignalP"/>
    </source>
</evidence>
<dbReference type="KEGG" id="sgv:B1H19_35000"/>
<dbReference type="Proteomes" id="UP000192726">
    <property type="component" value="Chromosome"/>
</dbReference>
<feature type="chain" id="PRO_5039713750" description="Bacterial Ig domain-containing protein" evidence="2">
    <location>
        <begin position="19"/>
        <end position="152"/>
    </location>
</feature>
<name>A0A1V0U0G1_9ACTN</name>
<feature type="domain" description="Bacterial Ig" evidence="3">
    <location>
        <begin position="45"/>
        <end position="128"/>
    </location>
</feature>
<accession>A0A1V0U0G1</accession>